<sequence>MNIKKAVFPVAGFGTRFLPATKATPKEMLPIIDKPIIQYAVEEALEAGINEFIFVTHHAKRAIEDHFDENLDLKQRLKNDGKDDLLKLISKVGGKDSKFTFVRQDEPKGLGHAISCAQHLMEKNEYFAVILADDLIISEGKNVTSQLIDRVQQEDRQALALETVPTHDISKFGVISFSEQQEDVFQLSGIVEKPDPSEAPSDLAVVGRYIFNQSIFNSIDEKTPGKNGEIQITDAIEKQISDFVGIKFQGQRYDCGSKIGYLKANIELGLKHPEISEDLKNLLKEYCNL</sequence>
<dbReference type="CDD" id="cd02541">
    <property type="entry name" value="UGPase_prokaryotic"/>
    <property type="match status" value="1"/>
</dbReference>
<dbReference type="GO" id="GO:0003983">
    <property type="term" value="F:UTP:glucose-1-phosphate uridylyltransferase activity"/>
    <property type="evidence" value="ECO:0007669"/>
    <property type="project" value="UniProtKB-EC"/>
</dbReference>
<evidence type="ECO:0000256" key="5">
    <source>
        <dbReference type="ARBA" id="ARBA00022695"/>
    </source>
</evidence>
<feature type="domain" description="Nucleotidyl transferase" evidence="9">
    <location>
        <begin position="10"/>
        <end position="265"/>
    </location>
</feature>
<dbReference type="SUPFAM" id="SSF53448">
    <property type="entry name" value="Nucleotide-diphospho-sugar transferases"/>
    <property type="match status" value="1"/>
</dbReference>
<dbReference type="Gene3D" id="3.90.550.10">
    <property type="entry name" value="Spore Coat Polysaccharide Biosynthesis Protein SpsA, Chain A"/>
    <property type="match status" value="1"/>
</dbReference>
<protein>
    <recommendedName>
        <fullName evidence="3 8">UTP--glucose-1-phosphate uridylyltransferase</fullName>
        <ecNumber evidence="2 8">2.7.7.9</ecNumber>
    </recommendedName>
    <alternativeName>
        <fullName evidence="8">UDP-glucose pyrophosphorylase</fullName>
    </alternativeName>
</protein>
<dbReference type="AlphaFoldDB" id="A0A368BKA0"/>
<evidence type="ECO:0000256" key="8">
    <source>
        <dbReference type="RuleBase" id="RU361259"/>
    </source>
</evidence>
<dbReference type="InterPro" id="IPR005835">
    <property type="entry name" value="NTP_transferase_dom"/>
</dbReference>
<dbReference type="EMBL" id="QOPD01000009">
    <property type="protein sequence ID" value="RCL37495.1"/>
    <property type="molecule type" value="Genomic_DNA"/>
</dbReference>
<dbReference type="InterPro" id="IPR029044">
    <property type="entry name" value="Nucleotide-diphossugar_trans"/>
</dbReference>
<dbReference type="GO" id="GO:0006011">
    <property type="term" value="P:UDP-alpha-D-glucose metabolic process"/>
    <property type="evidence" value="ECO:0007669"/>
    <property type="project" value="InterPro"/>
</dbReference>
<gene>
    <name evidence="10" type="primary">galU</name>
    <name evidence="10" type="ORF">DBW97_04765</name>
</gene>
<keyword evidence="5 8" id="KW-0548">Nucleotidyltransferase</keyword>
<evidence type="ECO:0000313" key="10">
    <source>
        <dbReference type="EMBL" id="RCL37495.1"/>
    </source>
</evidence>
<accession>A0A368BKA0</accession>
<organism evidence="10 11">
    <name type="scientific">SAR86 cluster bacterium</name>
    <dbReference type="NCBI Taxonomy" id="2030880"/>
    <lineage>
        <taxon>Bacteria</taxon>
        <taxon>Pseudomonadati</taxon>
        <taxon>Pseudomonadota</taxon>
        <taxon>Gammaproteobacteria</taxon>
        <taxon>SAR86 cluster</taxon>
    </lineage>
</organism>
<evidence type="ECO:0000256" key="4">
    <source>
        <dbReference type="ARBA" id="ARBA00022679"/>
    </source>
</evidence>
<dbReference type="EC" id="2.7.7.9" evidence="2 8"/>
<dbReference type="Proteomes" id="UP000252147">
    <property type="component" value="Unassembled WGS sequence"/>
</dbReference>
<comment type="function">
    <text evidence="6">May play a role in stationary phase survival.</text>
</comment>
<dbReference type="InterPro" id="IPR005771">
    <property type="entry name" value="GalU_uridylyltTrfase_bac/arc"/>
</dbReference>
<comment type="caution">
    <text evidence="10">The sequence shown here is derived from an EMBL/GenBank/DDBJ whole genome shotgun (WGS) entry which is preliminary data.</text>
</comment>
<evidence type="ECO:0000313" key="11">
    <source>
        <dbReference type="Proteomes" id="UP000252147"/>
    </source>
</evidence>
<evidence type="ECO:0000256" key="6">
    <source>
        <dbReference type="ARBA" id="ARBA00037294"/>
    </source>
</evidence>
<dbReference type="NCBIfam" id="TIGR01099">
    <property type="entry name" value="galU"/>
    <property type="match status" value="1"/>
</dbReference>
<comment type="catalytic activity">
    <reaction evidence="7 8">
        <text>alpha-D-glucose 1-phosphate + UTP + H(+) = UDP-alpha-D-glucose + diphosphate</text>
        <dbReference type="Rhea" id="RHEA:19889"/>
        <dbReference type="ChEBI" id="CHEBI:15378"/>
        <dbReference type="ChEBI" id="CHEBI:33019"/>
        <dbReference type="ChEBI" id="CHEBI:46398"/>
        <dbReference type="ChEBI" id="CHEBI:58601"/>
        <dbReference type="ChEBI" id="CHEBI:58885"/>
        <dbReference type="EC" id="2.7.7.9"/>
    </reaction>
</comment>
<reference evidence="10 11" key="1">
    <citation type="journal article" date="2018" name="Microbiome">
        <title>Fine metagenomic profile of the Mediterranean stratified and mixed water columns revealed by assembly and recruitment.</title>
        <authorList>
            <person name="Haro-Moreno J.M."/>
            <person name="Lopez-Perez M."/>
            <person name="De La Torre J.R."/>
            <person name="Picazo A."/>
            <person name="Camacho A."/>
            <person name="Rodriguez-Valera F."/>
        </authorList>
    </citation>
    <scope>NUCLEOTIDE SEQUENCE [LARGE SCALE GENOMIC DNA]</scope>
    <source>
        <strain evidence="10">MED-G83</strain>
    </source>
</reference>
<evidence type="ECO:0000259" key="9">
    <source>
        <dbReference type="Pfam" id="PF00483"/>
    </source>
</evidence>
<name>A0A368BKA0_9GAMM</name>
<dbReference type="PANTHER" id="PTHR43197:SF1">
    <property type="entry name" value="UTP--GLUCOSE-1-PHOSPHATE URIDYLYLTRANSFERASE"/>
    <property type="match status" value="1"/>
</dbReference>
<evidence type="ECO:0000256" key="1">
    <source>
        <dbReference type="ARBA" id="ARBA00006890"/>
    </source>
</evidence>
<proteinExistence type="inferred from homology"/>
<evidence type="ECO:0000256" key="2">
    <source>
        <dbReference type="ARBA" id="ARBA00012415"/>
    </source>
</evidence>
<evidence type="ECO:0000256" key="7">
    <source>
        <dbReference type="ARBA" id="ARBA00048128"/>
    </source>
</evidence>
<dbReference type="PANTHER" id="PTHR43197">
    <property type="entry name" value="UTP--GLUCOSE-1-PHOSPHATE URIDYLYLTRANSFERASE"/>
    <property type="match status" value="1"/>
</dbReference>
<comment type="similarity">
    <text evidence="1 8">Belongs to the UDPGP type 2 family.</text>
</comment>
<dbReference type="Pfam" id="PF00483">
    <property type="entry name" value="NTP_transferase"/>
    <property type="match status" value="1"/>
</dbReference>
<keyword evidence="4 8" id="KW-0808">Transferase</keyword>
<evidence type="ECO:0000256" key="3">
    <source>
        <dbReference type="ARBA" id="ARBA00019048"/>
    </source>
</evidence>